<dbReference type="PANTHER" id="PTHR11360:SF287">
    <property type="entry name" value="MFS MONOCARBOXYLATE TRANSPORTER"/>
    <property type="match status" value="1"/>
</dbReference>
<accession>A0ABR3FWN4</accession>
<evidence type="ECO:0000313" key="4">
    <source>
        <dbReference type="EMBL" id="KAL0579888.1"/>
    </source>
</evidence>
<feature type="transmembrane region" description="Helical" evidence="3">
    <location>
        <begin position="68"/>
        <end position="85"/>
    </location>
</feature>
<comment type="caution">
    <text evidence="4">The sequence shown here is derived from an EMBL/GenBank/DDBJ whole genome shotgun (WGS) entry which is preliminary data.</text>
</comment>
<dbReference type="Gene3D" id="1.20.1250.20">
    <property type="entry name" value="MFS general substrate transporter like domains"/>
    <property type="match status" value="2"/>
</dbReference>
<dbReference type="Proteomes" id="UP001465976">
    <property type="component" value="Unassembled WGS sequence"/>
</dbReference>
<feature type="transmembrane region" description="Helical" evidence="3">
    <location>
        <begin position="154"/>
        <end position="172"/>
    </location>
</feature>
<comment type="similarity">
    <text evidence="2">Belongs to the major facilitator superfamily. Monocarboxylate porter (TC 2.A.1.13) family.</text>
</comment>
<gene>
    <name evidence="4" type="ORF">V5O48_002135</name>
</gene>
<feature type="transmembrane region" description="Helical" evidence="3">
    <location>
        <begin position="244"/>
        <end position="263"/>
    </location>
</feature>
<proteinExistence type="inferred from homology"/>
<evidence type="ECO:0000256" key="2">
    <source>
        <dbReference type="ARBA" id="ARBA00006727"/>
    </source>
</evidence>
<dbReference type="InterPro" id="IPR011701">
    <property type="entry name" value="MFS"/>
</dbReference>
<evidence type="ECO:0000256" key="3">
    <source>
        <dbReference type="SAM" id="Phobius"/>
    </source>
</evidence>
<keyword evidence="3" id="KW-1133">Transmembrane helix</keyword>
<keyword evidence="3" id="KW-0812">Transmembrane</keyword>
<evidence type="ECO:0000256" key="1">
    <source>
        <dbReference type="ARBA" id="ARBA00004141"/>
    </source>
</evidence>
<feature type="transmembrane region" description="Helical" evidence="3">
    <location>
        <begin position="178"/>
        <end position="199"/>
    </location>
</feature>
<feature type="transmembrane region" description="Helical" evidence="3">
    <location>
        <begin position="390"/>
        <end position="410"/>
    </location>
</feature>
<feature type="transmembrane region" description="Helical" evidence="3">
    <location>
        <begin position="211"/>
        <end position="232"/>
    </location>
</feature>
<name>A0ABR3FWN4_9AGAR</name>
<sequence length="513" mass="55681">MSLSDQEIFELATRTPLPSSTDSLVITTRVETPSRISETFLVETDEAYGDDRRANESSLPPVDGGIKAWTYLVAAFFVEAIVWGLPNSFGVYLDVHGTTKCILASTIDWAALVRNHVLLRSGRLLLLSKANPNIRIKGPLINALNSRWPNHRRLFMWVGTVICWASLFGASYTTQIKLLVFLQGVMYAIGGALLIYPCISFMSEWFVKQRGLANGVMFAGTAAGGLALPLILPYLLSSYGPSKTLRILAIAILSLLAPSLLFVKGRLPELRSRVRGPGPRGLTVGNSSIRKRDWLRNATFWILIATNTFQGFGYFVPILWLPSFANALQINNSKASVALAMLNGASVVGRVLMGYLSDKLNPWLLALSTLLFTSLSTFVLWGVLSTTFPGLLVFGIAYGALAGGWSSSWAGFLRPLTSDDPTLATTLIGYLMLTRGIGNIFSTPISSALSSTSNSNSTTPFMHHGTGYQVDNGKYEKMILYVGTCFAGAALVSVTGWVSEVASRRRAAPRIDG</sequence>
<dbReference type="SUPFAM" id="SSF103473">
    <property type="entry name" value="MFS general substrate transporter"/>
    <property type="match status" value="1"/>
</dbReference>
<dbReference type="InterPro" id="IPR036259">
    <property type="entry name" value="MFS_trans_sf"/>
</dbReference>
<dbReference type="Pfam" id="PF07690">
    <property type="entry name" value="MFS_1"/>
    <property type="match status" value="1"/>
</dbReference>
<evidence type="ECO:0008006" key="6">
    <source>
        <dbReference type="Google" id="ProtNLM"/>
    </source>
</evidence>
<dbReference type="InterPro" id="IPR050327">
    <property type="entry name" value="Proton-linked_MCT"/>
</dbReference>
<organism evidence="4 5">
    <name type="scientific">Marasmius crinis-equi</name>
    <dbReference type="NCBI Taxonomy" id="585013"/>
    <lineage>
        <taxon>Eukaryota</taxon>
        <taxon>Fungi</taxon>
        <taxon>Dikarya</taxon>
        <taxon>Basidiomycota</taxon>
        <taxon>Agaricomycotina</taxon>
        <taxon>Agaricomycetes</taxon>
        <taxon>Agaricomycetidae</taxon>
        <taxon>Agaricales</taxon>
        <taxon>Marasmiineae</taxon>
        <taxon>Marasmiaceae</taxon>
        <taxon>Marasmius</taxon>
    </lineage>
</organism>
<reference evidence="4 5" key="1">
    <citation type="submission" date="2024-02" db="EMBL/GenBank/DDBJ databases">
        <title>A draft genome for the cacao thread blight pathogen Marasmius crinis-equi.</title>
        <authorList>
            <person name="Cohen S.P."/>
            <person name="Baruah I.K."/>
            <person name="Amoako-Attah I."/>
            <person name="Bukari Y."/>
            <person name="Meinhardt L.W."/>
            <person name="Bailey B.A."/>
        </authorList>
    </citation>
    <scope>NUCLEOTIDE SEQUENCE [LARGE SCALE GENOMIC DNA]</scope>
    <source>
        <strain evidence="4 5">GH-76</strain>
    </source>
</reference>
<keyword evidence="5" id="KW-1185">Reference proteome</keyword>
<dbReference type="PANTHER" id="PTHR11360">
    <property type="entry name" value="MONOCARBOXYLATE TRANSPORTER"/>
    <property type="match status" value="1"/>
</dbReference>
<evidence type="ECO:0000313" key="5">
    <source>
        <dbReference type="Proteomes" id="UP001465976"/>
    </source>
</evidence>
<feature type="transmembrane region" description="Helical" evidence="3">
    <location>
        <begin position="478"/>
        <end position="498"/>
    </location>
</feature>
<dbReference type="EMBL" id="JBAHYK010000045">
    <property type="protein sequence ID" value="KAL0579888.1"/>
    <property type="molecule type" value="Genomic_DNA"/>
</dbReference>
<protein>
    <recommendedName>
        <fullName evidence="6">MFS general substrate transporter</fullName>
    </recommendedName>
</protein>
<feature type="transmembrane region" description="Helical" evidence="3">
    <location>
        <begin position="300"/>
        <end position="323"/>
    </location>
</feature>
<feature type="transmembrane region" description="Helical" evidence="3">
    <location>
        <begin position="363"/>
        <end position="384"/>
    </location>
</feature>
<keyword evidence="3" id="KW-0472">Membrane</keyword>
<comment type="subcellular location">
    <subcellularLocation>
        <location evidence="1">Membrane</location>
        <topology evidence="1">Multi-pass membrane protein</topology>
    </subcellularLocation>
</comment>